<proteinExistence type="predicted"/>
<organism evidence="1 2">
    <name type="scientific">Petrolisthes cinctipes</name>
    <name type="common">Flat porcelain crab</name>
    <dbReference type="NCBI Taxonomy" id="88211"/>
    <lineage>
        <taxon>Eukaryota</taxon>
        <taxon>Metazoa</taxon>
        <taxon>Ecdysozoa</taxon>
        <taxon>Arthropoda</taxon>
        <taxon>Crustacea</taxon>
        <taxon>Multicrustacea</taxon>
        <taxon>Malacostraca</taxon>
        <taxon>Eumalacostraca</taxon>
        <taxon>Eucarida</taxon>
        <taxon>Decapoda</taxon>
        <taxon>Pleocyemata</taxon>
        <taxon>Anomura</taxon>
        <taxon>Galatheoidea</taxon>
        <taxon>Porcellanidae</taxon>
        <taxon>Petrolisthes</taxon>
    </lineage>
</organism>
<dbReference type="Proteomes" id="UP001286313">
    <property type="component" value="Unassembled WGS sequence"/>
</dbReference>
<sequence length="45" mass="5227">MRIAVPQRVEIQTENSIVCETLKALHLNKYDQPQQRDSVETQCNV</sequence>
<reference evidence="1" key="1">
    <citation type="submission" date="2023-10" db="EMBL/GenBank/DDBJ databases">
        <title>Genome assemblies of two species of porcelain crab, Petrolisthes cinctipes and Petrolisthes manimaculis (Anomura: Porcellanidae).</title>
        <authorList>
            <person name="Angst P."/>
        </authorList>
    </citation>
    <scope>NUCLEOTIDE SEQUENCE</scope>
    <source>
        <strain evidence="1">PB745_01</strain>
        <tissue evidence="1">Gill</tissue>
    </source>
</reference>
<accession>A0AAE1BU00</accession>
<evidence type="ECO:0000313" key="2">
    <source>
        <dbReference type="Proteomes" id="UP001286313"/>
    </source>
</evidence>
<comment type="caution">
    <text evidence="1">The sequence shown here is derived from an EMBL/GenBank/DDBJ whole genome shotgun (WGS) entry which is preliminary data.</text>
</comment>
<dbReference type="EMBL" id="JAWQEG010005696">
    <property type="protein sequence ID" value="KAK3857092.1"/>
    <property type="molecule type" value="Genomic_DNA"/>
</dbReference>
<keyword evidence="2" id="KW-1185">Reference proteome</keyword>
<name>A0AAE1BU00_PETCI</name>
<protein>
    <submittedName>
        <fullName evidence="1">Uncharacterized protein</fullName>
    </submittedName>
</protein>
<dbReference type="AlphaFoldDB" id="A0AAE1BU00"/>
<evidence type="ECO:0000313" key="1">
    <source>
        <dbReference type="EMBL" id="KAK3857092.1"/>
    </source>
</evidence>
<gene>
    <name evidence="1" type="ORF">Pcinc_036637</name>
</gene>